<feature type="domain" description="DNA replication helicase" evidence="6">
    <location>
        <begin position="1377"/>
        <end position="1424"/>
    </location>
</feature>
<dbReference type="CDD" id="cd18809">
    <property type="entry name" value="SF1_C_RecD"/>
    <property type="match status" value="1"/>
</dbReference>
<dbReference type="GO" id="GO:0005524">
    <property type="term" value="F:ATP binding"/>
    <property type="evidence" value="ECO:0007669"/>
    <property type="project" value="UniProtKB-KW"/>
</dbReference>
<protein>
    <recommendedName>
        <fullName evidence="5">ATP-dependent DNA helicase</fullName>
        <ecNumber evidence="5">5.6.2.3</ecNumber>
    </recommendedName>
</protein>
<dbReference type="PANTHER" id="PTHR10492:SF57">
    <property type="entry name" value="ATP-DEPENDENT DNA HELICASE"/>
    <property type="match status" value="1"/>
</dbReference>
<feature type="domain" description="DNA helicase Pif1-like DEAD-box helicase" evidence="7">
    <location>
        <begin position="969"/>
        <end position="1191"/>
    </location>
</feature>
<keyword evidence="11" id="KW-1185">Reference proteome</keyword>
<comment type="catalytic activity">
    <reaction evidence="5">
        <text>ATP + H2O = ADP + phosphate + H(+)</text>
        <dbReference type="Rhea" id="RHEA:13065"/>
        <dbReference type="ChEBI" id="CHEBI:15377"/>
        <dbReference type="ChEBI" id="CHEBI:15378"/>
        <dbReference type="ChEBI" id="CHEBI:30616"/>
        <dbReference type="ChEBI" id="CHEBI:43474"/>
        <dbReference type="ChEBI" id="CHEBI:456216"/>
        <dbReference type="EC" id="5.6.2.3"/>
    </reaction>
</comment>
<dbReference type="GO" id="GO:0016787">
    <property type="term" value="F:hydrolase activity"/>
    <property type="evidence" value="ECO:0007669"/>
    <property type="project" value="UniProtKB-KW"/>
</dbReference>
<evidence type="ECO:0000259" key="9">
    <source>
        <dbReference type="Pfam" id="PF21530"/>
    </source>
</evidence>
<dbReference type="GO" id="GO:0006310">
    <property type="term" value="P:DNA recombination"/>
    <property type="evidence" value="ECO:0007669"/>
    <property type="project" value="UniProtKB-KW"/>
</dbReference>
<evidence type="ECO:0000256" key="3">
    <source>
        <dbReference type="ARBA" id="ARBA00022806"/>
    </source>
</evidence>
<sequence length="1451" mass="162139">MPCFRAARNPNTVATQHYLGPLGYGLCQKCLAFHWEAERTSPRSENPPRYGRCCKNGHTILPNIFRVPEGMQNLYQGSGELSDRFRRDIRAYNNAFAFLSTGGHRDMSVAGQMGIYTFKIQGQLYHRLGSLTPATGTQPQFAQIYFFSTDPEQAASVRSSGLYRNLEITTVRALQHIMETINPYASFLRSQKHILDHLASTGQDVGVRFAMPGPLDGPDPRTYSLPRAEEVAALIFDGAGTEAAGRDLIVQYQNGPLQYVSEAHPAFLALRFPILNPYGHHGWSWYIPRKENPRTLFSPNADEAAAALRNPNVVRGPGRGGSLKVSLEMFHCFHLFQRPQFSALLHAGALMQEYVVDAWAMCEQDRLRFCRHNQGTLRADLFTGLFDALMNNTDLNNIGVRVILPSSFTQGPRYMQSKYHDAMALVRVFGKPDLFITITCNPSWREIQENLKPFQTASDRPDLVCRVFSLKLKELMDLLTQKEIFGKVKAFVWSVEFQKRGLPHAHILLTLASADKFRSAAAIDSVVSAELPCPVADPELHRQVMSHMLHGPCTASSPCMQDEKNPNHCSRRFPFAFREETSAGEDGYPMYRRRAEGPSVIQRTGRGERKVDSSWVVPHNPYLLKTFNCHVNVEVCTSIRAVKYLFKYIFKGPDRASVALGPEVPQRRDEISEYVDARYISACEGTYRLLELPLHGINPSVMQLDIHLENQHRVRFDPNDREGTAILIRDGNGTTKLLEFFKLCALQPEATANLTYPDVPRYYKWSSSRWVRRARQGTGQVGRVYFVPQSAGPKFYMRMLLHHVQGPKSFADLRSFQGTQYATFRDACEARGLLTDDAEWDYCLTDAAHLQPGAAMRRLFCSIILLQRVDSPAALYDRHKDALADDCRYRLQRRGIPSPSYERSLSFSRALLRDTFISMKPEFDLAESGVPPPDDAYAHDLENIPVAVLEELGYNVFSQRTKAEMMISQMTPEQKSVFDRIRTSIDSPDPSHPAMFFLDGPGGCGKTFVENALLAYTRGEEKIALAVAASGIAALMLEGGRTAHSRFKIPLGATPNTTCSIPVNSTLAELMKRASAIVWDEAPMQNAYGVEAVDRLLRDIRKCATPFGGMVVLFSGDWRQTLPIVRGGTTAETMRACLHHSPLWKDMVPLQLHTNLRLLRTVDSLPPDAAASQLSYNDWTMAIGDGRAPVDDEGRTLIPDSLRLNGDSPDLLIQHVYEDIPLSPSTAEARTYWQKRAILHALNVDVETTNESILNLLPGRMQSFTSADTAYTDDGDPSPAFSAEYLATITPSGSPPHILSLKVGAPVMLLRNFDIPNGLCNGTRLIVTAMRRNVLQLSIISGAEDRIGHTVLLPRIDVQSGEGVLPFVLSRRQFPIKLCFAMTINKSQGQSLQRVGIDLRSYCFSHGQLYVAVSRATDASTVKILLPTEHTKSRNVVLRAALPHLTPPTMT</sequence>
<proteinExistence type="inferred from homology"/>
<keyword evidence="3 5" id="KW-0347">Helicase</keyword>
<dbReference type="Pfam" id="PF02689">
    <property type="entry name" value="Herpes_Helicase"/>
    <property type="match status" value="1"/>
</dbReference>
<dbReference type="EMBL" id="LWDF02000094">
    <property type="protein sequence ID" value="KAE8257836.1"/>
    <property type="molecule type" value="Genomic_DNA"/>
</dbReference>
<organism evidence="10 11">
    <name type="scientific">Tilletia indica</name>
    <dbReference type="NCBI Taxonomy" id="43049"/>
    <lineage>
        <taxon>Eukaryota</taxon>
        <taxon>Fungi</taxon>
        <taxon>Dikarya</taxon>
        <taxon>Basidiomycota</taxon>
        <taxon>Ustilaginomycotina</taxon>
        <taxon>Exobasidiomycetes</taxon>
        <taxon>Tilletiales</taxon>
        <taxon>Tilletiaceae</taxon>
        <taxon>Tilletia</taxon>
    </lineage>
</organism>
<dbReference type="GO" id="GO:0000723">
    <property type="term" value="P:telomere maintenance"/>
    <property type="evidence" value="ECO:0007669"/>
    <property type="project" value="InterPro"/>
</dbReference>
<dbReference type="InterPro" id="IPR049163">
    <property type="entry name" value="Pif1-like_2B_dom"/>
</dbReference>
<dbReference type="GO" id="GO:0006281">
    <property type="term" value="P:DNA repair"/>
    <property type="evidence" value="ECO:0007669"/>
    <property type="project" value="UniProtKB-KW"/>
</dbReference>
<keyword evidence="5" id="KW-0233">DNA recombination</keyword>
<dbReference type="SUPFAM" id="SSF52540">
    <property type="entry name" value="P-loop containing nucleoside triphosphate hydrolases"/>
    <property type="match status" value="2"/>
</dbReference>
<keyword evidence="1 5" id="KW-0547">Nucleotide-binding</keyword>
<gene>
    <name evidence="10" type="ORF">A4X13_0g2094</name>
</gene>
<keyword evidence="5" id="KW-0234">DNA repair</keyword>
<evidence type="ECO:0000313" key="10">
    <source>
        <dbReference type="EMBL" id="KAE8257836.1"/>
    </source>
</evidence>
<dbReference type="PANTHER" id="PTHR10492">
    <property type="match status" value="1"/>
</dbReference>
<evidence type="ECO:0000259" key="6">
    <source>
        <dbReference type="Pfam" id="PF02689"/>
    </source>
</evidence>
<feature type="domain" description="Helitron helicase-like" evidence="8">
    <location>
        <begin position="331"/>
        <end position="509"/>
    </location>
</feature>
<dbReference type="Proteomes" id="UP000077521">
    <property type="component" value="Unassembled WGS sequence"/>
</dbReference>
<accession>A0A8T8TB26</accession>
<dbReference type="Pfam" id="PF21530">
    <property type="entry name" value="Pif1_2B_dom"/>
    <property type="match status" value="1"/>
</dbReference>
<keyword evidence="5" id="KW-0227">DNA damage</keyword>
<dbReference type="Pfam" id="PF05970">
    <property type="entry name" value="PIF1"/>
    <property type="match status" value="1"/>
</dbReference>
<evidence type="ECO:0000259" key="8">
    <source>
        <dbReference type="Pfam" id="PF14214"/>
    </source>
</evidence>
<dbReference type="InterPro" id="IPR003840">
    <property type="entry name" value="DNA_helicase_dom"/>
</dbReference>
<reference evidence="10" key="2">
    <citation type="journal article" date="2019" name="IMA Fungus">
        <title>Genome sequencing and comparison of five Tilletia species to identify candidate genes for the detection of regulated species infecting wheat.</title>
        <authorList>
            <person name="Nguyen H.D.T."/>
            <person name="Sultana T."/>
            <person name="Kesanakurti P."/>
            <person name="Hambleton S."/>
        </authorList>
    </citation>
    <scope>NUCLEOTIDE SEQUENCE</scope>
    <source>
        <strain evidence="10">DAOMC 236416</strain>
    </source>
</reference>
<evidence type="ECO:0000256" key="4">
    <source>
        <dbReference type="ARBA" id="ARBA00022840"/>
    </source>
</evidence>
<dbReference type="Gene3D" id="3.40.50.300">
    <property type="entry name" value="P-loop containing nucleotide triphosphate hydrolases"/>
    <property type="match status" value="1"/>
</dbReference>
<reference evidence="10" key="1">
    <citation type="submission" date="2016-04" db="EMBL/GenBank/DDBJ databases">
        <authorList>
            <person name="Nguyen H.D."/>
            <person name="Samba Siva P."/>
            <person name="Cullis J."/>
            <person name="Levesque C.A."/>
            <person name="Hambleton S."/>
        </authorList>
    </citation>
    <scope>NUCLEOTIDE SEQUENCE</scope>
    <source>
        <strain evidence="10">DAOMC 236416</strain>
    </source>
</reference>
<dbReference type="EC" id="5.6.2.3" evidence="5"/>
<evidence type="ECO:0000256" key="1">
    <source>
        <dbReference type="ARBA" id="ARBA00022741"/>
    </source>
</evidence>
<name>A0A8T8TB26_9BASI</name>
<dbReference type="Pfam" id="PF14214">
    <property type="entry name" value="Helitron_like_N"/>
    <property type="match status" value="1"/>
</dbReference>
<comment type="similarity">
    <text evidence="5">Belongs to the helicase family.</text>
</comment>
<feature type="domain" description="DNA helicase Pif1-like 2B" evidence="9">
    <location>
        <begin position="1284"/>
        <end position="1329"/>
    </location>
</feature>
<comment type="cofactor">
    <cofactor evidence="5">
        <name>Mg(2+)</name>
        <dbReference type="ChEBI" id="CHEBI:18420"/>
    </cofactor>
</comment>
<evidence type="ECO:0000313" key="11">
    <source>
        <dbReference type="Proteomes" id="UP000077521"/>
    </source>
</evidence>
<dbReference type="GO" id="GO:0043139">
    <property type="term" value="F:5'-3' DNA helicase activity"/>
    <property type="evidence" value="ECO:0007669"/>
    <property type="project" value="UniProtKB-EC"/>
</dbReference>
<dbReference type="InterPro" id="IPR025476">
    <property type="entry name" value="Helitron_helicase-like"/>
</dbReference>
<evidence type="ECO:0000259" key="7">
    <source>
        <dbReference type="Pfam" id="PF05970"/>
    </source>
</evidence>
<keyword evidence="2 5" id="KW-0378">Hydrolase</keyword>
<evidence type="ECO:0000256" key="5">
    <source>
        <dbReference type="RuleBase" id="RU363044"/>
    </source>
</evidence>
<comment type="caution">
    <text evidence="10">The sequence shown here is derived from an EMBL/GenBank/DDBJ whole genome shotgun (WGS) entry which is preliminary data.</text>
</comment>
<keyword evidence="4 5" id="KW-0067">ATP-binding</keyword>
<dbReference type="InterPro" id="IPR010285">
    <property type="entry name" value="DNA_helicase_pif1-like_DEAD"/>
</dbReference>
<evidence type="ECO:0000256" key="2">
    <source>
        <dbReference type="ARBA" id="ARBA00022801"/>
    </source>
</evidence>
<dbReference type="InterPro" id="IPR027417">
    <property type="entry name" value="P-loop_NTPase"/>
</dbReference>